<name>A0A4Y2JKQ3_ARAVE</name>
<keyword evidence="1" id="KW-0732">Signal</keyword>
<sequence length="97" mass="11053">MKWMSFLIFALELLLFMTHFHQSGSRSADGFVRRYDVVNRQLVALCKGFPRFPQPQESLLQMLNRLRYVGIGPWPVTSIISGLCHGVGVVLPLGKMF</sequence>
<reference evidence="2 3" key="1">
    <citation type="journal article" date="2019" name="Sci. Rep.">
        <title>Orb-weaving spider Araneus ventricosus genome elucidates the spidroin gene catalogue.</title>
        <authorList>
            <person name="Kono N."/>
            <person name="Nakamura H."/>
            <person name="Ohtoshi R."/>
            <person name="Moran D.A.P."/>
            <person name="Shinohara A."/>
            <person name="Yoshida Y."/>
            <person name="Fujiwara M."/>
            <person name="Mori M."/>
            <person name="Tomita M."/>
            <person name="Arakawa K."/>
        </authorList>
    </citation>
    <scope>NUCLEOTIDE SEQUENCE [LARGE SCALE GENOMIC DNA]</scope>
</reference>
<protein>
    <submittedName>
        <fullName evidence="2">Uncharacterized protein</fullName>
    </submittedName>
</protein>
<evidence type="ECO:0000313" key="3">
    <source>
        <dbReference type="Proteomes" id="UP000499080"/>
    </source>
</evidence>
<comment type="caution">
    <text evidence="2">The sequence shown here is derived from an EMBL/GenBank/DDBJ whole genome shotgun (WGS) entry which is preliminary data.</text>
</comment>
<keyword evidence="3" id="KW-1185">Reference proteome</keyword>
<evidence type="ECO:0000313" key="2">
    <source>
        <dbReference type="EMBL" id="GBM90941.1"/>
    </source>
</evidence>
<dbReference type="AlphaFoldDB" id="A0A4Y2JKQ3"/>
<dbReference type="EMBL" id="BGPR01003662">
    <property type="protein sequence ID" value="GBM90941.1"/>
    <property type="molecule type" value="Genomic_DNA"/>
</dbReference>
<accession>A0A4Y2JKQ3</accession>
<proteinExistence type="predicted"/>
<feature type="signal peptide" evidence="1">
    <location>
        <begin position="1"/>
        <end position="25"/>
    </location>
</feature>
<feature type="chain" id="PRO_5021191732" evidence="1">
    <location>
        <begin position="26"/>
        <end position="97"/>
    </location>
</feature>
<organism evidence="2 3">
    <name type="scientific">Araneus ventricosus</name>
    <name type="common">Orbweaver spider</name>
    <name type="synonym">Epeira ventricosa</name>
    <dbReference type="NCBI Taxonomy" id="182803"/>
    <lineage>
        <taxon>Eukaryota</taxon>
        <taxon>Metazoa</taxon>
        <taxon>Ecdysozoa</taxon>
        <taxon>Arthropoda</taxon>
        <taxon>Chelicerata</taxon>
        <taxon>Arachnida</taxon>
        <taxon>Araneae</taxon>
        <taxon>Araneomorphae</taxon>
        <taxon>Entelegynae</taxon>
        <taxon>Araneoidea</taxon>
        <taxon>Araneidae</taxon>
        <taxon>Araneus</taxon>
    </lineage>
</organism>
<gene>
    <name evidence="2" type="ORF">AVEN_5032_1</name>
</gene>
<dbReference type="Proteomes" id="UP000499080">
    <property type="component" value="Unassembled WGS sequence"/>
</dbReference>
<evidence type="ECO:0000256" key="1">
    <source>
        <dbReference type="SAM" id="SignalP"/>
    </source>
</evidence>